<dbReference type="AlphaFoldDB" id="A0AAW1DTI9"/>
<proteinExistence type="predicted"/>
<evidence type="ECO:0000256" key="1">
    <source>
        <dbReference type="SAM" id="Coils"/>
    </source>
</evidence>
<reference evidence="2 3" key="1">
    <citation type="submission" date="2022-12" db="EMBL/GenBank/DDBJ databases">
        <title>Chromosome-level genome assembly of true bugs.</title>
        <authorList>
            <person name="Ma L."/>
            <person name="Li H."/>
        </authorList>
    </citation>
    <scope>NUCLEOTIDE SEQUENCE [LARGE SCALE GENOMIC DNA]</scope>
    <source>
        <strain evidence="2">Lab_2022b</strain>
    </source>
</reference>
<dbReference type="Proteomes" id="UP001461498">
    <property type="component" value="Unassembled WGS sequence"/>
</dbReference>
<organism evidence="2 3">
    <name type="scientific">Rhynocoris fuscipes</name>
    <dbReference type="NCBI Taxonomy" id="488301"/>
    <lineage>
        <taxon>Eukaryota</taxon>
        <taxon>Metazoa</taxon>
        <taxon>Ecdysozoa</taxon>
        <taxon>Arthropoda</taxon>
        <taxon>Hexapoda</taxon>
        <taxon>Insecta</taxon>
        <taxon>Pterygota</taxon>
        <taxon>Neoptera</taxon>
        <taxon>Paraneoptera</taxon>
        <taxon>Hemiptera</taxon>
        <taxon>Heteroptera</taxon>
        <taxon>Panheteroptera</taxon>
        <taxon>Cimicomorpha</taxon>
        <taxon>Reduviidae</taxon>
        <taxon>Harpactorinae</taxon>
        <taxon>Harpactorini</taxon>
        <taxon>Rhynocoris</taxon>
    </lineage>
</organism>
<dbReference type="EMBL" id="JAPXFL010000001">
    <property type="protein sequence ID" value="KAK9512967.1"/>
    <property type="molecule type" value="Genomic_DNA"/>
</dbReference>
<evidence type="ECO:0000313" key="3">
    <source>
        <dbReference type="Proteomes" id="UP001461498"/>
    </source>
</evidence>
<evidence type="ECO:0008006" key="4">
    <source>
        <dbReference type="Google" id="ProtNLM"/>
    </source>
</evidence>
<feature type="coiled-coil region" evidence="1">
    <location>
        <begin position="109"/>
        <end position="136"/>
    </location>
</feature>
<gene>
    <name evidence="2" type="ORF">O3M35_001266</name>
</gene>
<name>A0AAW1DTI9_9HEMI</name>
<accession>A0AAW1DTI9</accession>
<protein>
    <recommendedName>
        <fullName evidence="4">CS domain-containing protein</fullName>
    </recommendedName>
</protein>
<keyword evidence="1" id="KW-0175">Coiled coil</keyword>
<comment type="caution">
    <text evidence="2">The sequence shown here is derived from an EMBL/GenBank/DDBJ whole genome shotgun (WGS) entry which is preliminary data.</text>
</comment>
<evidence type="ECO:0000313" key="2">
    <source>
        <dbReference type="EMBL" id="KAK9512967.1"/>
    </source>
</evidence>
<keyword evidence="3" id="KW-1185">Reference proteome</keyword>
<sequence length="170" mass="20234">MLFVHIIKRGEVEYELAGLSEDKELWYILPPEFKNLNDHKVLIAKPTIKNVVLAIKPINGYRKVGVKIDQNLREEYFDEDENLCYKGSPLEEVNSTIVSNENMSRTEEENFLRQKIIELESKLSKTEVKLHEVEKKFVLDKFDKRQNPIEWLDRYHSECERLNVVTKRRK</sequence>